<dbReference type="PROSITE" id="PS51082">
    <property type="entry name" value="WH2"/>
    <property type="match status" value="1"/>
</dbReference>
<dbReference type="PROSITE" id="PS50108">
    <property type="entry name" value="CRIB"/>
    <property type="match status" value="1"/>
</dbReference>
<feature type="region of interest" description="Disordered" evidence="8">
    <location>
        <begin position="223"/>
        <end position="578"/>
    </location>
</feature>
<dbReference type="InterPro" id="IPR000095">
    <property type="entry name" value="CRIB_dom"/>
</dbReference>
<comment type="subcellular location">
    <subcellularLocation>
        <location evidence="2">Cytoplasm</location>
        <location evidence="2">Cytoskeleton</location>
    </subcellularLocation>
    <subcellularLocation>
        <location evidence="1">Nucleus</location>
    </subcellularLocation>
</comment>
<dbReference type="Pfam" id="PF00568">
    <property type="entry name" value="WH1"/>
    <property type="match status" value="1"/>
</dbReference>
<reference evidence="12 13" key="1">
    <citation type="journal article" date="2019" name="Environ. Microbiol.">
        <title>At the nexus of three kingdoms: the genome of the mycorrhizal fungus Gigaspora margarita provides insights into plant, endobacterial and fungal interactions.</title>
        <authorList>
            <person name="Venice F."/>
            <person name="Ghignone S."/>
            <person name="Salvioli di Fossalunga A."/>
            <person name="Amselem J."/>
            <person name="Novero M."/>
            <person name="Xianan X."/>
            <person name="Sedzielewska Toro K."/>
            <person name="Morin E."/>
            <person name="Lipzen A."/>
            <person name="Grigoriev I.V."/>
            <person name="Henrissat B."/>
            <person name="Martin F.M."/>
            <person name="Bonfante P."/>
        </authorList>
    </citation>
    <scope>NUCLEOTIDE SEQUENCE [LARGE SCALE GENOMIC DNA]</scope>
    <source>
        <strain evidence="12 13">BEG34</strain>
    </source>
</reference>
<name>A0A8H3XD86_GIGMA</name>
<evidence type="ECO:0000256" key="8">
    <source>
        <dbReference type="SAM" id="MobiDB-lite"/>
    </source>
</evidence>
<dbReference type="FunFam" id="2.30.29.30:FF:000281">
    <property type="entry name" value="Actin associated protein"/>
    <property type="match status" value="1"/>
</dbReference>
<dbReference type="InterPro" id="IPR000697">
    <property type="entry name" value="WH1/EVH1_dom"/>
</dbReference>
<dbReference type="InterPro" id="IPR003124">
    <property type="entry name" value="WH2_dom"/>
</dbReference>
<feature type="compositionally biased region" description="Low complexity" evidence="8">
    <location>
        <begin position="229"/>
        <end position="244"/>
    </location>
</feature>
<gene>
    <name evidence="12" type="ORF">F8M41_002663</name>
</gene>
<dbReference type="SMART" id="SM00285">
    <property type="entry name" value="PBD"/>
    <property type="match status" value="1"/>
</dbReference>
<dbReference type="CDD" id="cd00132">
    <property type="entry name" value="CRIB"/>
    <property type="match status" value="1"/>
</dbReference>
<feature type="domain" description="WH1" evidence="10">
    <location>
        <begin position="19"/>
        <end position="130"/>
    </location>
</feature>
<dbReference type="AlphaFoldDB" id="A0A8H3XD86"/>
<dbReference type="GO" id="GO:0003779">
    <property type="term" value="F:actin binding"/>
    <property type="evidence" value="ECO:0007669"/>
    <property type="project" value="InterPro"/>
</dbReference>
<dbReference type="InterPro" id="IPR033927">
    <property type="entry name" value="WASPfam_EVH1"/>
</dbReference>
<feature type="compositionally biased region" description="Low complexity" evidence="8">
    <location>
        <begin position="546"/>
        <end position="555"/>
    </location>
</feature>
<evidence type="ECO:0000259" key="11">
    <source>
        <dbReference type="PROSITE" id="PS51082"/>
    </source>
</evidence>
<dbReference type="InterPro" id="IPR036936">
    <property type="entry name" value="CRIB_dom_sf"/>
</dbReference>
<dbReference type="Gene3D" id="6.10.280.150">
    <property type="match status" value="1"/>
</dbReference>
<feature type="region of interest" description="Disordered" evidence="8">
    <location>
        <begin position="131"/>
        <end position="162"/>
    </location>
</feature>
<keyword evidence="5" id="KW-0677">Repeat</keyword>
<dbReference type="SUPFAM" id="SSF47912">
    <property type="entry name" value="Wiscott-Aldrich syndrome protein, WASP, C-terminal domain"/>
    <property type="match status" value="1"/>
</dbReference>
<keyword evidence="7" id="KW-0539">Nucleus</keyword>
<feature type="compositionally biased region" description="Pro residues" evidence="8">
    <location>
        <begin position="317"/>
        <end position="335"/>
    </location>
</feature>
<evidence type="ECO:0000259" key="9">
    <source>
        <dbReference type="PROSITE" id="PS50108"/>
    </source>
</evidence>
<evidence type="ECO:0000256" key="4">
    <source>
        <dbReference type="ARBA" id="ARBA00022553"/>
    </source>
</evidence>
<evidence type="ECO:0000313" key="12">
    <source>
        <dbReference type="EMBL" id="KAF0448451.1"/>
    </source>
</evidence>
<dbReference type="Pfam" id="PF00786">
    <property type="entry name" value="PBD"/>
    <property type="match status" value="1"/>
</dbReference>
<feature type="compositionally biased region" description="Pro residues" evidence="8">
    <location>
        <begin position="345"/>
        <end position="357"/>
    </location>
</feature>
<protein>
    <submittedName>
        <fullName evidence="12">WH1-domain-containing protein</fullName>
    </submittedName>
</protein>
<dbReference type="PROSITE" id="PS50229">
    <property type="entry name" value="WH1"/>
    <property type="match status" value="1"/>
</dbReference>
<evidence type="ECO:0000256" key="3">
    <source>
        <dbReference type="ARBA" id="ARBA00022490"/>
    </source>
</evidence>
<sequence>MPSVSSINSEEKATIKKAIKNSTNKILTATVVRLYVAYPNPDTWTYTNLMGAVVFVKDQEKNSFFFRLVDLTNNQGILWEQELYQDFKYNQECPFFHTFCTDDYFAAFSFASENDAKIFYKKVINREKLSAKKSQKNSKSGGGLFGKKNAKKGKIDKDSISKPTDFRHLGHIGFNPDTGFDVQNIDPSWKHLFDQLGELGISQEVIKQNADYIMQFVDEKGGINKVNKPTKTTTSKSAPGTAKKTPPPPPPSRRPGSTPPVKAKAKSPPPPPPPTRRSVVNNQSNNNVSLKQQSPPPSPKQAITTTLKQVTSHPPHKPVLPPPVQAAPPPPPVRPPTTQNEPPVQVAPPPPPPPVRPPTTQNEPSVQVAPPPPPPPVRPPTTQNEPPPLPPARVQTHAPSRQPTAPTSDGAPQPPPPPPASRVVPPPPASRVVPPPISGGVPPPPPPPPTSGGVPPPPPPPPTSGGVPPPPPPPPPTSGGAPPPPPPPPSNTTSTPPVTNGRANLLAEIRNVGGVSKAGLRPVGEPVRRSTVSEEPQSPTTGGNDLASALASALLNRGAAIRGDSDEDEDDDDDDWDD</sequence>
<feature type="domain" description="WH2" evidence="11">
    <location>
        <begin position="501"/>
        <end position="523"/>
    </location>
</feature>
<dbReference type="Gene3D" id="2.30.29.30">
    <property type="entry name" value="Pleckstrin-homology domain (PH domain)/Phosphotyrosine-binding domain (PTB)"/>
    <property type="match status" value="1"/>
</dbReference>
<feature type="compositionally biased region" description="Polar residues" evidence="8">
    <location>
        <begin position="302"/>
        <end position="312"/>
    </location>
</feature>
<dbReference type="CDD" id="cd01205">
    <property type="entry name" value="EVH1_WASP-like"/>
    <property type="match status" value="1"/>
</dbReference>
<evidence type="ECO:0000256" key="7">
    <source>
        <dbReference type="ARBA" id="ARBA00023242"/>
    </source>
</evidence>
<feature type="compositionally biased region" description="Pro residues" evidence="8">
    <location>
        <begin position="369"/>
        <end position="391"/>
    </location>
</feature>
<dbReference type="GO" id="GO:0030479">
    <property type="term" value="C:actin cortical patch"/>
    <property type="evidence" value="ECO:0007669"/>
    <property type="project" value="UniProtKB-ARBA"/>
</dbReference>
<dbReference type="OrthoDB" id="8963340at2759"/>
<dbReference type="InterPro" id="IPR011993">
    <property type="entry name" value="PH-like_dom_sf"/>
</dbReference>
<dbReference type="Gene3D" id="3.90.810.10">
    <property type="entry name" value="CRIB domain"/>
    <property type="match status" value="1"/>
</dbReference>
<keyword evidence="4" id="KW-0597">Phosphoprotein</keyword>
<proteinExistence type="predicted"/>
<dbReference type="SMART" id="SM00461">
    <property type="entry name" value="WH1"/>
    <property type="match status" value="1"/>
</dbReference>
<feature type="domain" description="CRIB" evidence="9">
    <location>
        <begin position="160"/>
        <end position="173"/>
    </location>
</feature>
<feature type="compositionally biased region" description="Acidic residues" evidence="8">
    <location>
        <begin position="565"/>
        <end position="578"/>
    </location>
</feature>
<feature type="compositionally biased region" description="Low complexity" evidence="8">
    <location>
        <begin position="276"/>
        <end position="293"/>
    </location>
</feature>
<dbReference type="InterPro" id="IPR011026">
    <property type="entry name" value="WAS_C"/>
</dbReference>
<evidence type="ECO:0000313" key="13">
    <source>
        <dbReference type="Proteomes" id="UP000439903"/>
    </source>
</evidence>
<dbReference type="SUPFAM" id="SSF50729">
    <property type="entry name" value="PH domain-like"/>
    <property type="match status" value="1"/>
</dbReference>
<feature type="compositionally biased region" description="Basic and acidic residues" evidence="8">
    <location>
        <begin position="153"/>
        <end position="162"/>
    </location>
</feature>
<evidence type="ECO:0000256" key="6">
    <source>
        <dbReference type="ARBA" id="ARBA00023212"/>
    </source>
</evidence>
<dbReference type="GO" id="GO:0005634">
    <property type="term" value="C:nucleus"/>
    <property type="evidence" value="ECO:0007669"/>
    <property type="project" value="UniProtKB-SubCell"/>
</dbReference>
<evidence type="ECO:0000256" key="2">
    <source>
        <dbReference type="ARBA" id="ARBA00004245"/>
    </source>
</evidence>
<dbReference type="GO" id="GO:0007015">
    <property type="term" value="P:actin filament organization"/>
    <property type="evidence" value="ECO:0007669"/>
    <property type="project" value="InterPro"/>
</dbReference>
<accession>A0A8H3XD86</accession>
<evidence type="ECO:0000256" key="5">
    <source>
        <dbReference type="ARBA" id="ARBA00022737"/>
    </source>
</evidence>
<feature type="compositionally biased region" description="Polar residues" evidence="8">
    <location>
        <begin position="397"/>
        <end position="407"/>
    </location>
</feature>
<keyword evidence="13" id="KW-1185">Reference proteome</keyword>
<keyword evidence="3" id="KW-0963">Cytoplasm</keyword>
<dbReference type="Proteomes" id="UP000439903">
    <property type="component" value="Unassembled WGS sequence"/>
</dbReference>
<dbReference type="GO" id="GO:0071933">
    <property type="term" value="F:Arp2/3 complex binding"/>
    <property type="evidence" value="ECO:0007669"/>
    <property type="project" value="UniProtKB-ARBA"/>
</dbReference>
<feature type="compositionally biased region" description="Polar residues" evidence="8">
    <location>
        <begin position="533"/>
        <end position="543"/>
    </location>
</feature>
<organism evidence="12 13">
    <name type="scientific">Gigaspora margarita</name>
    <dbReference type="NCBI Taxonomy" id="4874"/>
    <lineage>
        <taxon>Eukaryota</taxon>
        <taxon>Fungi</taxon>
        <taxon>Fungi incertae sedis</taxon>
        <taxon>Mucoromycota</taxon>
        <taxon>Glomeromycotina</taxon>
        <taxon>Glomeromycetes</taxon>
        <taxon>Diversisporales</taxon>
        <taxon>Gigasporaceae</taxon>
        <taxon>Gigaspora</taxon>
    </lineage>
</organism>
<dbReference type="EMBL" id="WTPW01001229">
    <property type="protein sequence ID" value="KAF0448451.1"/>
    <property type="molecule type" value="Genomic_DNA"/>
</dbReference>
<comment type="caution">
    <text evidence="12">The sequence shown here is derived from an EMBL/GenBank/DDBJ whole genome shotgun (WGS) entry which is preliminary data.</text>
</comment>
<feature type="compositionally biased region" description="Pro residues" evidence="8">
    <location>
        <begin position="412"/>
        <end position="490"/>
    </location>
</feature>
<evidence type="ECO:0000259" key="10">
    <source>
        <dbReference type="PROSITE" id="PS50229"/>
    </source>
</evidence>
<evidence type="ECO:0000256" key="1">
    <source>
        <dbReference type="ARBA" id="ARBA00004123"/>
    </source>
</evidence>
<keyword evidence="6" id="KW-0206">Cytoskeleton</keyword>